<dbReference type="PROSITE" id="PS00518">
    <property type="entry name" value="ZF_RING_1"/>
    <property type="match status" value="1"/>
</dbReference>
<feature type="domain" description="RING-type" evidence="5">
    <location>
        <begin position="18"/>
        <end position="56"/>
    </location>
</feature>
<dbReference type="InterPro" id="IPR017907">
    <property type="entry name" value="Znf_RING_CS"/>
</dbReference>
<reference evidence="6" key="1">
    <citation type="submission" date="2021-02" db="EMBL/GenBank/DDBJ databases">
        <authorList>
            <person name="Nowell W R."/>
        </authorList>
    </citation>
    <scope>NUCLEOTIDE SEQUENCE</scope>
</reference>
<evidence type="ECO:0000313" key="6">
    <source>
        <dbReference type="EMBL" id="CAF1375382.1"/>
    </source>
</evidence>
<dbReference type="OrthoDB" id="654191at2759"/>
<comment type="caution">
    <text evidence="6">The sequence shown here is derived from an EMBL/GenBank/DDBJ whole genome shotgun (WGS) entry which is preliminary data.</text>
</comment>
<keyword evidence="2 4" id="KW-0863">Zinc-finger</keyword>
<gene>
    <name evidence="6" type="ORF">GPM918_LOCUS32063</name>
    <name evidence="7" type="ORF">SRO942_LOCUS32720</name>
</gene>
<evidence type="ECO:0000313" key="8">
    <source>
        <dbReference type="Proteomes" id="UP000663829"/>
    </source>
</evidence>
<dbReference type="PROSITE" id="PS50089">
    <property type="entry name" value="ZF_RING_2"/>
    <property type="match status" value="1"/>
</dbReference>
<sequence length="200" mass="22865">MHNYVYENEDLINAELKCVICHQPIDNPVSTTCNHTFCKNCITEWYRNHQSCPICRQHISSSDLSPVTLHLVLNQLNRLSVKCTKCNQGNIQRDNYEYHRLQTCQFQCECEEIIRQRDMSDHEKICRKQFIKCTAAELGCIWTARREELYEHTLTCVLVNSSTGPCAISENRGSISGGSSLQKTGSIDIERNSSAADVVF</sequence>
<dbReference type="InterPro" id="IPR001841">
    <property type="entry name" value="Znf_RING"/>
</dbReference>
<name>A0A815IZ78_9BILA</name>
<evidence type="ECO:0000256" key="1">
    <source>
        <dbReference type="ARBA" id="ARBA00022723"/>
    </source>
</evidence>
<evidence type="ECO:0000256" key="2">
    <source>
        <dbReference type="ARBA" id="ARBA00022771"/>
    </source>
</evidence>
<dbReference type="AlphaFoldDB" id="A0A815IZ78"/>
<dbReference type="GO" id="GO:0008270">
    <property type="term" value="F:zinc ion binding"/>
    <property type="evidence" value="ECO:0007669"/>
    <property type="project" value="UniProtKB-KW"/>
</dbReference>
<dbReference type="PANTHER" id="PTHR10131">
    <property type="entry name" value="TNF RECEPTOR ASSOCIATED FACTOR"/>
    <property type="match status" value="1"/>
</dbReference>
<dbReference type="InterPro" id="IPR013083">
    <property type="entry name" value="Znf_RING/FYVE/PHD"/>
</dbReference>
<dbReference type="Gene3D" id="3.30.40.10">
    <property type="entry name" value="Zinc/RING finger domain, C3HC4 (zinc finger)"/>
    <property type="match status" value="2"/>
</dbReference>
<dbReference type="PANTHER" id="PTHR10131:SF94">
    <property type="entry name" value="TNF RECEPTOR-ASSOCIATED FACTOR 4"/>
    <property type="match status" value="1"/>
</dbReference>
<keyword evidence="8" id="KW-1185">Reference proteome</keyword>
<proteinExistence type="predicted"/>
<evidence type="ECO:0000313" key="7">
    <source>
        <dbReference type="EMBL" id="CAF4265394.1"/>
    </source>
</evidence>
<evidence type="ECO:0000256" key="4">
    <source>
        <dbReference type="PROSITE-ProRule" id="PRU00175"/>
    </source>
</evidence>
<protein>
    <recommendedName>
        <fullName evidence="5">RING-type domain-containing protein</fullName>
    </recommendedName>
</protein>
<dbReference type="EMBL" id="CAJOBC010078101">
    <property type="protein sequence ID" value="CAF4265394.1"/>
    <property type="molecule type" value="Genomic_DNA"/>
</dbReference>
<evidence type="ECO:0000256" key="3">
    <source>
        <dbReference type="ARBA" id="ARBA00022833"/>
    </source>
</evidence>
<dbReference type="SMART" id="SM00184">
    <property type="entry name" value="RING"/>
    <property type="match status" value="1"/>
</dbReference>
<dbReference type="Pfam" id="PF13639">
    <property type="entry name" value="zf-RING_2"/>
    <property type="match status" value="1"/>
</dbReference>
<accession>A0A815IZ78</accession>
<dbReference type="EMBL" id="CAJNOQ010016141">
    <property type="protein sequence ID" value="CAF1375382.1"/>
    <property type="molecule type" value="Genomic_DNA"/>
</dbReference>
<dbReference type="Proteomes" id="UP000681722">
    <property type="component" value="Unassembled WGS sequence"/>
</dbReference>
<keyword evidence="3" id="KW-0862">Zinc</keyword>
<dbReference type="SUPFAM" id="SSF57850">
    <property type="entry name" value="RING/U-box"/>
    <property type="match status" value="1"/>
</dbReference>
<dbReference type="Proteomes" id="UP000663829">
    <property type="component" value="Unassembled WGS sequence"/>
</dbReference>
<keyword evidence="1" id="KW-0479">Metal-binding</keyword>
<organism evidence="6 8">
    <name type="scientific">Didymodactylos carnosus</name>
    <dbReference type="NCBI Taxonomy" id="1234261"/>
    <lineage>
        <taxon>Eukaryota</taxon>
        <taxon>Metazoa</taxon>
        <taxon>Spiralia</taxon>
        <taxon>Gnathifera</taxon>
        <taxon>Rotifera</taxon>
        <taxon>Eurotatoria</taxon>
        <taxon>Bdelloidea</taxon>
        <taxon>Philodinida</taxon>
        <taxon>Philodinidae</taxon>
        <taxon>Didymodactylos</taxon>
    </lineage>
</organism>
<evidence type="ECO:0000259" key="5">
    <source>
        <dbReference type="PROSITE" id="PS50089"/>
    </source>
</evidence>